<keyword evidence="2" id="KW-1185">Reference proteome</keyword>
<protein>
    <recommendedName>
        <fullName evidence="3">Retrotransposon gag domain-containing protein</fullName>
    </recommendedName>
</protein>
<dbReference type="PANTHER" id="PTHR33198:SF19">
    <property type="entry name" value="CCHC-TYPE DOMAIN-CONTAINING PROTEIN"/>
    <property type="match status" value="1"/>
</dbReference>
<evidence type="ECO:0000313" key="1">
    <source>
        <dbReference type="EMBL" id="KAJ1080244.1"/>
    </source>
</evidence>
<dbReference type="Proteomes" id="UP001066276">
    <property type="component" value="Chromosome 12"/>
</dbReference>
<proteinExistence type="predicted"/>
<dbReference type="AlphaFoldDB" id="A0AAV7KPH9"/>
<organism evidence="1 2">
    <name type="scientific">Pleurodeles waltl</name>
    <name type="common">Iberian ribbed newt</name>
    <dbReference type="NCBI Taxonomy" id="8319"/>
    <lineage>
        <taxon>Eukaryota</taxon>
        <taxon>Metazoa</taxon>
        <taxon>Chordata</taxon>
        <taxon>Craniata</taxon>
        <taxon>Vertebrata</taxon>
        <taxon>Euteleostomi</taxon>
        <taxon>Amphibia</taxon>
        <taxon>Batrachia</taxon>
        <taxon>Caudata</taxon>
        <taxon>Salamandroidea</taxon>
        <taxon>Salamandridae</taxon>
        <taxon>Pleurodelinae</taxon>
        <taxon>Pleurodeles</taxon>
    </lineage>
</organism>
<evidence type="ECO:0000313" key="2">
    <source>
        <dbReference type="Proteomes" id="UP001066276"/>
    </source>
</evidence>
<gene>
    <name evidence="1" type="ORF">NDU88_000463</name>
</gene>
<comment type="caution">
    <text evidence="1">The sequence shown here is derived from an EMBL/GenBank/DDBJ whole genome shotgun (WGS) entry which is preliminary data.</text>
</comment>
<name>A0AAV7KPH9_PLEWA</name>
<evidence type="ECO:0008006" key="3">
    <source>
        <dbReference type="Google" id="ProtNLM"/>
    </source>
</evidence>
<sequence>MNLNGLPPFDMSETWNLGPRWRKWIRKFDNLVALTGASETMQLNLLLHWVGPEVENIIDTFTQEEREDVTRLKSALSACFASKKDLQRLRYQFHLAKQGPDESMEAFVLRLKILAVDCDFDKYSPEEAIKSQERRIGWGIRGASIEDGLAGKQHRLGPASSGHGLGPARRSWVLHKLVGEGVSGFGGEVGEGPAAGCGAVNARDCCKGEVGEAELAFWDVEVKSIIEVGWSGVVEGFVSVDKDFEDDPFVDGEPVKVSEVA</sequence>
<dbReference type="EMBL" id="JANPWB010000016">
    <property type="protein sequence ID" value="KAJ1080244.1"/>
    <property type="molecule type" value="Genomic_DNA"/>
</dbReference>
<dbReference type="PANTHER" id="PTHR33198">
    <property type="entry name" value="ANK_REP_REGION DOMAIN-CONTAINING PROTEIN-RELATED"/>
    <property type="match status" value="1"/>
</dbReference>
<accession>A0AAV7KPH9</accession>
<reference evidence="1" key="1">
    <citation type="journal article" date="2022" name="bioRxiv">
        <title>Sequencing and chromosome-scale assembly of the giantPleurodeles waltlgenome.</title>
        <authorList>
            <person name="Brown T."/>
            <person name="Elewa A."/>
            <person name="Iarovenko S."/>
            <person name="Subramanian E."/>
            <person name="Araus A.J."/>
            <person name="Petzold A."/>
            <person name="Susuki M."/>
            <person name="Suzuki K.-i.T."/>
            <person name="Hayashi T."/>
            <person name="Toyoda A."/>
            <person name="Oliveira C."/>
            <person name="Osipova E."/>
            <person name="Leigh N.D."/>
            <person name="Simon A."/>
            <person name="Yun M.H."/>
        </authorList>
    </citation>
    <scope>NUCLEOTIDE SEQUENCE</scope>
    <source>
        <strain evidence="1">20211129_DDA</strain>
        <tissue evidence="1">Liver</tissue>
    </source>
</reference>